<evidence type="ECO:0000256" key="4">
    <source>
        <dbReference type="ARBA" id="ARBA00022695"/>
    </source>
</evidence>
<dbReference type="GO" id="GO:0000428">
    <property type="term" value="C:DNA-directed RNA polymerase complex"/>
    <property type="evidence" value="ECO:0007669"/>
    <property type="project" value="UniProtKB-KW"/>
</dbReference>
<keyword evidence="9" id="KW-1185">Reference proteome</keyword>
<keyword evidence="5" id="KW-0235">DNA replication</keyword>
<dbReference type="AlphaFoldDB" id="A0A0J0YSS8"/>
<evidence type="ECO:0000256" key="5">
    <source>
        <dbReference type="ARBA" id="ARBA00022705"/>
    </source>
</evidence>
<dbReference type="CDD" id="cd01029">
    <property type="entry name" value="TOPRIM_primases"/>
    <property type="match status" value="1"/>
</dbReference>
<dbReference type="GO" id="GO:0016779">
    <property type="term" value="F:nucleotidyltransferase activity"/>
    <property type="evidence" value="ECO:0007669"/>
    <property type="project" value="UniProtKB-KW"/>
</dbReference>
<feature type="domain" description="DNA primase/helicase Gp4 N-terminal Bacteriophage T7-like" evidence="7">
    <location>
        <begin position="37"/>
        <end position="75"/>
    </location>
</feature>
<dbReference type="SUPFAM" id="SSF57783">
    <property type="entry name" value="Zinc beta-ribbon"/>
    <property type="match status" value="1"/>
</dbReference>
<comment type="caution">
    <text evidence="8">The sequence shown here is derived from an EMBL/GenBank/DDBJ whole genome shotgun (WGS) entry which is preliminary data.</text>
</comment>
<evidence type="ECO:0000256" key="6">
    <source>
        <dbReference type="ARBA" id="ARBA00023163"/>
    </source>
</evidence>
<dbReference type="GO" id="GO:0006269">
    <property type="term" value="P:DNA replication, synthesis of primer"/>
    <property type="evidence" value="ECO:0007669"/>
    <property type="project" value="UniProtKB-KW"/>
</dbReference>
<dbReference type="Pfam" id="PF13362">
    <property type="entry name" value="Toprim_3"/>
    <property type="match status" value="1"/>
</dbReference>
<dbReference type="RefSeq" id="WP_047760757.1">
    <property type="nucleotide sequence ID" value="NZ_CP091510.1"/>
</dbReference>
<dbReference type="Proteomes" id="UP000036027">
    <property type="component" value="Unassembled WGS sequence"/>
</dbReference>
<dbReference type="SMART" id="SM00778">
    <property type="entry name" value="Prim_Zn_Ribbon"/>
    <property type="match status" value="1"/>
</dbReference>
<keyword evidence="4" id="KW-0548">Nucleotidyltransferase</keyword>
<dbReference type="Gene3D" id="3.90.580.10">
    <property type="entry name" value="Zinc finger, CHC2-type domain"/>
    <property type="match status" value="1"/>
</dbReference>
<dbReference type="InterPro" id="IPR055570">
    <property type="entry name" value="DUF7146"/>
</dbReference>
<keyword evidence="3" id="KW-0808">Transferase</keyword>
<dbReference type="GO" id="GO:1990077">
    <property type="term" value="C:primosome complex"/>
    <property type="evidence" value="ECO:0007669"/>
    <property type="project" value="UniProtKB-KW"/>
</dbReference>
<evidence type="ECO:0000313" key="9">
    <source>
        <dbReference type="Proteomes" id="UP000036027"/>
    </source>
</evidence>
<dbReference type="GO" id="GO:0003677">
    <property type="term" value="F:DNA binding"/>
    <property type="evidence" value="ECO:0007669"/>
    <property type="project" value="InterPro"/>
</dbReference>
<dbReference type="OrthoDB" id="8967890at2"/>
<dbReference type="EMBL" id="JTDO01000005">
    <property type="protein sequence ID" value="KLT73205.1"/>
    <property type="molecule type" value="Genomic_DNA"/>
</dbReference>
<dbReference type="Pfam" id="PF23639">
    <property type="entry name" value="DUF7146"/>
    <property type="match status" value="1"/>
</dbReference>
<dbReference type="GO" id="GO:0004386">
    <property type="term" value="F:helicase activity"/>
    <property type="evidence" value="ECO:0007669"/>
    <property type="project" value="InterPro"/>
</dbReference>
<organism evidence="8 9">
    <name type="scientific">Neisseria arctica</name>
    <dbReference type="NCBI Taxonomy" id="1470200"/>
    <lineage>
        <taxon>Bacteria</taxon>
        <taxon>Pseudomonadati</taxon>
        <taxon>Pseudomonadota</taxon>
        <taxon>Betaproteobacteria</taxon>
        <taxon>Neisseriales</taxon>
        <taxon>Neisseriaceae</taxon>
        <taxon>Neisseria</taxon>
    </lineage>
</organism>
<dbReference type="GO" id="GO:0008270">
    <property type="term" value="F:zinc ion binding"/>
    <property type="evidence" value="ECO:0007669"/>
    <property type="project" value="InterPro"/>
</dbReference>
<dbReference type="STRING" id="1470200.PL75_04730"/>
<dbReference type="InterPro" id="IPR036977">
    <property type="entry name" value="DNA_primase_Znf_CHC2"/>
</dbReference>
<keyword evidence="2" id="KW-0639">Primosome</keyword>
<evidence type="ECO:0000256" key="2">
    <source>
        <dbReference type="ARBA" id="ARBA00022515"/>
    </source>
</evidence>
<keyword evidence="6" id="KW-0804">Transcription</keyword>
<dbReference type="PATRIC" id="fig|1470200.3.peg.2097"/>
<dbReference type="InterPro" id="IPR006171">
    <property type="entry name" value="TOPRIM_dom"/>
</dbReference>
<dbReference type="InterPro" id="IPR013237">
    <property type="entry name" value="Phage_T7_Gp4_N"/>
</dbReference>
<accession>A0A0J0YSS8</accession>
<dbReference type="Pfam" id="PF08273">
    <property type="entry name" value="Zn_Ribbon_Prim"/>
    <property type="match status" value="1"/>
</dbReference>
<dbReference type="InterPro" id="IPR034154">
    <property type="entry name" value="TOPRIM_DnaG/twinkle"/>
</dbReference>
<keyword evidence="1" id="KW-0240">DNA-directed RNA polymerase</keyword>
<evidence type="ECO:0000259" key="7">
    <source>
        <dbReference type="SMART" id="SM00778"/>
    </source>
</evidence>
<proteinExistence type="predicted"/>
<evidence type="ECO:0000313" key="8">
    <source>
        <dbReference type="EMBL" id="KLT73205.1"/>
    </source>
</evidence>
<reference evidence="8 9" key="1">
    <citation type="submission" date="2014-11" db="EMBL/GenBank/DDBJ databases">
        <title>Genome of a novel goose pathogen.</title>
        <authorList>
            <person name="Hansen C.M."/>
            <person name="Hueffer K."/>
            <person name="Choi S.C."/>
        </authorList>
    </citation>
    <scope>NUCLEOTIDE SEQUENCE [LARGE SCALE GENOMIC DNA]</scope>
    <source>
        <strain evidence="8 9">KH1503</strain>
    </source>
</reference>
<evidence type="ECO:0000256" key="3">
    <source>
        <dbReference type="ARBA" id="ARBA00022679"/>
    </source>
</evidence>
<evidence type="ECO:0000256" key="1">
    <source>
        <dbReference type="ARBA" id="ARBA00022478"/>
    </source>
</evidence>
<sequence>MNDTSKLINADNVRAEAQHRWPGILTALGVPPEALSNKHQPCPACGGRDRFRFDDKDGRGTFICSHYNNGGGDGFHLVQHLFDCDFTAALKYVAEVLGLTASDGGKTVMPVSAPQKRVEPPKDRLAILTNLWNESQPLSESDAVIGYLRGRGLAMAADMPQMLRYHPALPYWVQVNGQWRQQGNHPAMLAAICDLDGHLQGLHQTYLKPAWAKPYGDNGNHRPTYSKLNLHHPETGDTLPAKKMQSRYTGSLTGHAVQLFPIDEKGRLCVAEGIETALAARELFGLPVWACLSAGGLKSLVLPDGLKELLIVADHDEPRPIGYEAAHGLAVRAIKQGVRVQLWQPDEAGDALDELCKRSRPAWRIVQQLNTESAN</sequence>
<name>A0A0J0YSS8_9NEIS</name>
<protein>
    <recommendedName>
        <fullName evidence="7">DNA primase/helicase Gp4 N-terminal Bacteriophage T7-like domain-containing protein</fullName>
    </recommendedName>
</protein>
<gene>
    <name evidence="8" type="ORF">PL75_04730</name>
</gene>